<evidence type="ECO:0008006" key="3">
    <source>
        <dbReference type="Google" id="ProtNLM"/>
    </source>
</evidence>
<reference evidence="1 2" key="1">
    <citation type="submission" date="2015-10" db="EMBL/GenBank/DDBJ databases">
        <title>Genome analyses suggest a sexual origin of heterokaryosis in a supposedly ancient asexual fungus.</title>
        <authorList>
            <person name="Ropars J."/>
            <person name="Sedzielewska K."/>
            <person name="Noel J."/>
            <person name="Charron P."/>
            <person name="Farinelli L."/>
            <person name="Marton T."/>
            <person name="Kruger M."/>
            <person name="Pelin A."/>
            <person name="Brachmann A."/>
            <person name="Corradi N."/>
        </authorList>
    </citation>
    <scope>NUCLEOTIDE SEQUENCE [LARGE SCALE GENOMIC DNA]</scope>
    <source>
        <strain evidence="1 2">A4</strain>
    </source>
</reference>
<proteinExistence type="predicted"/>
<dbReference type="AlphaFoldDB" id="A0A2I1H3X6"/>
<dbReference type="SUPFAM" id="SSF56112">
    <property type="entry name" value="Protein kinase-like (PK-like)"/>
    <property type="match status" value="1"/>
</dbReference>
<evidence type="ECO:0000313" key="1">
    <source>
        <dbReference type="EMBL" id="PKY53587.1"/>
    </source>
</evidence>
<evidence type="ECO:0000313" key="2">
    <source>
        <dbReference type="Proteomes" id="UP000234323"/>
    </source>
</evidence>
<dbReference type="EMBL" id="LLXI01001423">
    <property type="protein sequence ID" value="PKY53587.1"/>
    <property type="molecule type" value="Genomic_DNA"/>
</dbReference>
<dbReference type="Proteomes" id="UP000234323">
    <property type="component" value="Unassembled WGS sequence"/>
</dbReference>
<comment type="caution">
    <text evidence="1">The sequence shown here is derived from an EMBL/GenBank/DDBJ whole genome shotgun (WGS) entry which is preliminary data.</text>
</comment>
<name>A0A2I1H3X6_9GLOM</name>
<accession>A0A2I1H3X6</accession>
<dbReference type="Gene3D" id="1.10.510.10">
    <property type="entry name" value="Transferase(Phosphotransferase) domain 1"/>
    <property type="match status" value="1"/>
</dbReference>
<sequence length="211" mass="25126">MLLIILICKCQLKTLIPNKIVEWIPYNNLQNIEYLTKGGFSEIYTAIWIDGKHEEWDTKLCFTQAKSHITISNKCCFGLKQNPSNGNYMLVMNRININLREYLQQHNNQITWEERINIIFISLYNLHSGNILYSPFNDDWYISDLDFVALQIYQQQVYMETPLDNYRRNEIIGDPYILIYHRVYIKKSKGDIKVVLKSLIFVNRMPKYTLL</sequence>
<gene>
    <name evidence="1" type="ORF">RhiirA4_471910</name>
</gene>
<dbReference type="InterPro" id="IPR011009">
    <property type="entry name" value="Kinase-like_dom_sf"/>
</dbReference>
<organism evidence="1 2">
    <name type="scientific">Rhizophagus irregularis</name>
    <dbReference type="NCBI Taxonomy" id="588596"/>
    <lineage>
        <taxon>Eukaryota</taxon>
        <taxon>Fungi</taxon>
        <taxon>Fungi incertae sedis</taxon>
        <taxon>Mucoromycota</taxon>
        <taxon>Glomeromycotina</taxon>
        <taxon>Glomeromycetes</taxon>
        <taxon>Glomerales</taxon>
        <taxon>Glomeraceae</taxon>
        <taxon>Rhizophagus</taxon>
    </lineage>
</organism>
<keyword evidence="2" id="KW-1185">Reference proteome</keyword>
<dbReference type="VEuPathDB" id="FungiDB:RhiirFUN_017745"/>
<protein>
    <recommendedName>
        <fullName evidence="3">Protein kinase domain-containing protein</fullName>
    </recommendedName>
</protein>